<evidence type="ECO:0000256" key="2">
    <source>
        <dbReference type="ARBA" id="ARBA00022679"/>
    </source>
</evidence>
<dbReference type="InterPro" id="IPR016039">
    <property type="entry name" value="Thiolase-like"/>
</dbReference>
<feature type="binding site" evidence="4">
    <location>
        <position position="145"/>
    </location>
    <ligand>
        <name>(3S)-3-hydroxy-3-methylglutaryl-CoA</name>
        <dbReference type="ChEBI" id="CHEBI:43074"/>
    </ligand>
</feature>
<feature type="binding site" evidence="4">
    <location>
        <position position="277"/>
    </location>
    <ligand>
        <name>(3S)-3-hydroxy-3-methylglutaryl-CoA</name>
        <dbReference type="ChEBI" id="CHEBI:43074"/>
    </ligand>
</feature>
<dbReference type="STRING" id="84521.SAMN04487994_104513"/>
<dbReference type="Proteomes" id="UP000235682">
    <property type="component" value="Unassembled WGS sequence"/>
</dbReference>
<dbReference type="Pfam" id="PF08540">
    <property type="entry name" value="HMG_CoA_synt_C"/>
    <property type="match status" value="1"/>
</dbReference>
<dbReference type="EMBL" id="PNHE01000005">
    <property type="protein sequence ID" value="PMC58860.1"/>
    <property type="molecule type" value="Genomic_DNA"/>
</dbReference>
<dbReference type="InterPro" id="IPR013746">
    <property type="entry name" value="HMG_CoA_synt_C_dom"/>
</dbReference>
<feature type="binding site" evidence="4">
    <location>
        <position position="31"/>
    </location>
    <ligand>
        <name>(3S)-3-hydroxy-3-methylglutaryl-CoA</name>
        <dbReference type="ChEBI" id="CHEBI:43074"/>
    </ligand>
</feature>
<proteinExistence type="inferred from homology"/>
<feature type="domain" description="Hydroxymethylglutaryl-coenzyme A synthase C-terminal" evidence="6">
    <location>
        <begin position="261"/>
        <end position="387"/>
    </location>
</feature>
<keyword evidence="8" id="KW-1185">Reference proteome</keyword>
<dbReference type="Gene3D" id="3.40.47.10">
    <property type="match status" value="2"/>
</dbReference>
<evidence type="ECO:0000313" key="8">
    <source>
        <dbReference type="Proteomes" id="UP000235682"/>
    </source>
</evidence>
<dbReference type="GO" id="GO:0006084">
    <property type="term" value="P:acetyl-CoA metabolic process"/>
    <property type="evidence" value="ECO:0007669"/>
    <property type="project" value="InterPro"/>
</dbReference>
<evidence type="ECO:0000256" key="1">
    <source>
        <dbReference type="ARBA" id="ARBA00007061"/>
    </source>
</evidence>
<feature type="domain" description="Hydroxymethylglutaryl-coenzyme A synthase N-terminal" evidence="5">
    <location>
        <begin position="3"/>
        <end position="166"/>
    </location>
</feature>
<dbReference type="PANTHER" id="PTHR43323:SF2">
    <property type="entry name" value="HYDROXYMETHYLGLUTARYL-COA SYNTHASE"/>
    <property type="match status" value="1"/>
</dbReference>
<feature type="active site" description="Proton donor/acceptor" evidence="3">
    <location>
        <position position="235"/>
    </location>
</feature>
<dbReference type="AlphaFoldDB" id="A0A1G8NBJ2"/>
<organism evidence="7 8">
    <name type="scientific">Dolosicoccus paucivorans</name>
    <dbReference type="NCBI Taxonomy" id="84521"/>
    <lineage>
        <taxon>Bacteria</taxon>
        <taxon>Bacillati</taxon>
        <taxon>Bacillota</taxon>
        <taxon>Bacilli</taxon>
        <taxon>Lactobacillales</taxon>
        <taxon>Aerococcaceae</taxon>
        <taxon>Dolosicoccus</taxon>
    </lineage>
</organism>
<keyword evidence="2" id="KW-0808">Transferase</keyword>
<comment type="caution">
    <text evidence="7">The sequence shown here is derived from an EMBL/GenBank/DDBJ whole genome shotgun (WGS) entry which is preliminary data.</text>
</comment>
<evidence type="ECO:0000313" key="7">
    <source>
        <dbReference type="EMBL" id="PMC58860.1"/>
    </source>
</evidence>
<evidence type="ECO:0000256" key="4">
    <source>
        <dbReference type="PIRSR" id="PIRSR611554-2"/>
    </source>
</evidence>
<comment type="similarity">
    <text evidence="1">Belongs to the thiolase-like superfamily. HMG-CoA synthase family.</text>
</comment>
<dbReference type="InterPro" id="IPR013528">
    <property type="entry name" value="HMG_CoA_synth_N"/>
</dbReference>
<dbReference type="SUPFAM" id="SSF53901">
    <property type="entry name" value="Thiolase-like"/>
    <property type="match status" value="2"/>
</dbReference>
<evidence type="ECO:0000259" key="5">
    <source>
        <dbReference type="Pfam" id="PF01154"/>
    </source>
</evidence>
<dbReference type="RefSeq" id="WP_092086212.1">
    <property type="nucleotide sequence ID" value="NZ_FNEL01000045.1"/>
</dbReference>
<dbReference type="InterPro" id="IPR011554">
    <property type="entry name" value="HMG_CoA_synthase_prok"/>
</dbReference>
<dbReference type="NCBIfam" id="TIGR01835">
    <property type="entry name" value="HMG-CoA-S_prok"/>
    <property type="match status" value="1"/>
</dbReference>
<dbReference type="Pfam" id="PF01154">
    <property type="entry name" value="HMG_CoA_synt_N"/>
    <property type="match status" value="1"/>
</dbReference>
<feature type="active site" description="Proton donor/acceptor" evidence="3">
    <location>
        <position position="81"/>
    </location>
</feature>
<dbReference type="OrthoDB" id="9769523at2"/>
<name>A0A1G8NBJ2_9LACT</name>
<sequence>MKQLVGIDKIGVYVPERYIEMKDLAIARDIDPDKFRLGLGQDQMAFPTIEQDIVAMGANAAFQIIDDEDRQLIDQVIFATESSFDFSKAAATYIHELLDIQPFAKSYEMKQACYSGTAGLQAACDYVRLRPERKVLVITSDIARYGLNTPAEATQGAGAIALLVSANPRILAIHEESVAYTTNDYDFWRPSYSDVALVDGKYSAWLYQDVFKTVMDEFESRYSDRFNALKALALHLPFTRMGEKALKYYQENSGKEVVNEWLDHYSSSTQLSRRVGNIYTGSLYLGLASLLQYDETLAPKDDIGLFSYGSGAVAEILTGTLQSDYKKMIDAIGIDQRMDQRRPYTVAEYEAAFNQTLSQEDGIHKIENENTTQEGFVLDKIDEHRRYHRHHSS</sequence>
<reference evidence="7 8" key="1">
    <citation type="submission" date="2017-09" db="EMBL/GenBank/DDBJ databases">
        <title>Bacterial strain isolated from the female urinary microbiota.</title>
        <authorList>
            <person name="Thomas-White K."/>
            <person name="Kumar N."/>
            <person name="Forster S."/>
            <person name="Putonti C."/>
            <person name="Lawley T."/>
            <person name="Wolfe A.J."/>
        </authorList>
    </citation>
    <scope>NUCLEOTIDE SEQUENCE [LARGE SCALE GENOMIC DNA]</scope>
    <source>
        <strain evidence="7 8">UMB0852</strain>
    </source>
</reference>
<protein>
    <submittedName>
        <fullName evidence="7">Hydroxymethylglutaryl-CoA synthase</fullName>
    </submittedName>
</protein>
<evidence type="ECO:0000256" key="3">
    <source>
        <dbReference type="PIRSR" id="PIRSR611554-1"/>
    </source>
</evidence>
<accession>A0A1G8NBJ2</accession>
<dbReference type="GO" id="GO:0004421">
    <property type="term" value="F:hydroxymethylglutaryl-CoA synthase activity"/>
    <property type="evidence" value="ECO:0007669"/>
    <property type="project" value="InterPro"/>
</dbReference>
<gene>
    <name evidence="7" type="ORF">CJ205_02085</name>
</gene>
<feature type="binding site" evidence="4">
    <location>
        <position position="244"/>
    </location>
    <ligand>
        <name>(3S)-3-hydroxy-3-methylglutaryl-CoA</name>
        <dbReference type="ChEBI" id="CHEBI:43074"/>
    </ligand>
</feature>
<evidence type="ECO:0000259" key="6">
    <source>
        <dbReference type="Pfam" id="PF08540"/>
    </source>
</evidence>
<dbReference type="PANTHER" id="PTHR43323">
    <property type="entry name" value="3-HYDROXY-3-METHYLGLUTARYL COENZYME A SYNTHASE"/>
    <property type="match status" value="1"/>
</dbReference>
<dbReference type="CDD" id="cd00827">
    <property type="entry name" value="init_cond_enzymes"/>
    <property type="match status" value="1"/>
</dbReference>
<feature type="active site" description="Acyl-thioester intermediate" evidence="3">
    <location>
        <position position="113"/>
    </location>
</feature>